<comment type="caution">
    <text evidence="1">The sequence shown here is derived from an EMBL/GenBank/DDBJ whole genome shotgun (WGS) entry which is preliminary data.</text>
</comment>
<gene>
    <name evidence="1" type="ORF">QHT84_10805</name>
</gene>
<keyword evidence="2" id="KW-1185">Reference proteome</keyword>
<reference evidence="1 2" key="1">
    <citation type="submission" date="2023-05" db="EMBL/GenBank/DDBJ databases">
        <title>Flavobacterium sedimenti sp. nov., isolated from the sediment.</title>
        <authorList>
            <person name="Wu N."/>
        </authorList>
    </citation>
    <scope>NUCLEOTIDE SEQUENCE [LARGE SCALE GENOMIC DNA]</scope>
    <source>
        <strain evidence="1 2">YZ-48</strain>
    </source>
</reference>
<evidence type="ECO:0008006" key="3">
    <source>
        <dbReference type="Google" id="ProtNLM"/>
    </source>
</evidence>
<sequence>MKRFIFIFFISFISLSNGQENTNGNNSQQSREMQFSFRQKIGFSTLKLDNFEPIEGNLVQFDLMLSNSIAKKISLDYGLRISSFRANFIKDGQQSGVKNISFALPVGIIYVKDLNQNVSFIYGVHVYGSYLQSLEIGNFIDEEDLGINFGMDVQGGAVFKLNPKTDFAILIDFQGDLNKIKKDNLRLMHSNTALVSFNFSYKL</sequence>
<dbReference type="Proteomes" id="UP001230035">
    <property type="component" value="Unassembled WGS sequence"/>
</dbReference>
<evidence type="ECO:0000313" key="2">
    <source>
        <dbReference type="Proteomes" id="UP001230035"/>
    </source>
</evidence>
<organism evidence="1 2">
    <name type="scientific">Flavobacterium sedimenticola</name>
    <dbReference type="NCBI Taxonomy" id="3043286"/>
    <lineage>
        <taxon>Bacteria</taxon>
        <taxon>Pseudomonadati</taxon>
        <taxon>Bacteroidota</taxon>
        <taxon>Flavobacteriia</taxon>
        <taxon>Flavobacteriales</taxon>
        <taxon>Flavobacteriaceae</taxon>
        <taxon>Flavobacterium</taxon>
    </lineage>
</organism>
<evidence type="ECO:0000313" key="1">
    <source>
        <dbReference type="EMBL" id="MDI9257902.1"/>
    </source>
</evidence>
<name>A0ABT6XSF5_9FLAO</name>
<dbReference type="RefSeq" id="WP_283239579.1">
    <property type="nucleotide sequence ID" value="NZ_JASGBP010000007.1"/>
</dbReference>
<protein>
    <recommendedName>
        <fullName evidence="3">Outer membrane protein beta-barrel domain-containing protein</fullName>
    </recommendedName>
</protein>
<proteinExistence type="predicted"/>
<dbReference type="EMBL" id="JASGBP010000007">
    <property type="protein sequence ID" value="MDI9257902.1"/>
    <property type="molecule type" value="Genomic_DNA"/>
</dbReference>
<accession>A0ABT6XSF5</accession>